<dbReference type="InterPro" id="IPR027482">
    <property type="entry name" value="Sec1-like_dom2"/>
</dbReference>
<evidence type="ECO:0000313" key="3">
    <source>
        <dbReference type="Proteomes" id="UP001217089"/>
    </source>
</evidence>
<sequence length="546" mass="62062">MTTMKYIADHINNDKIYNQKRKYKVVMVPRKLHVCEMILENEGVYGDIDILELNLDLIPLDRDLLSLEMPDFFRTFYLDSDYVWIHTVAKSLIGLQAFTGMIPNIYCIGKGAKMVYDLMDTILGEKMVEPEYSRNEIGSLFIIDRNVDFVTPLCSQLTYEGLLDETFGISSGFIEFGKEVSGKDQTTKLLLTSQDEIFEEVRNRHVSNVFGYLSTKAKSLQTDFDKRHGFTSVGDMKNFVANELRNLKQQKSVLAQHIGACEVILNRKTKGDFEEYLQTEHSLLEGSGMRENLNYIEELIYKQHSLIQTLKLICLMSLTQDGIPSRDYKSLKTQYLQSHGFEHMLTFYNLKRLGILKGQESQLPQQQGGTPLNKVTSGVASITSRSSYKNLCKRLNLIPKSDEINLKSPTDMSYVFSGAYSPISCKLIDQVLNKEGFLGMDDITKHLPGPTFSKVRLKQSRAKGSSQSFKTADPPCLKVVLVYFLGGCTFSEISALRIQILGSNYCNDKWKHIPRISDGETAKLKFSKITLPLEKKISRLSKNVLH</sequence>
<reference evidence="2 3" key="1">
    <citation type="submission" date="2022-12" db="EMBL/GenBank/DDBJ databases">
        <title>Chromosome-level genome of Tegillarca granosa.</title>
        <authorList>
            <person name="Kim J."/>
        </authorList>
    </citation>
    <scope>NUCLEOTIDE SEQUENCE [LARGE SCALE GENOMIC DNA]</scope>
    <source>
        <strain evidence="2">Teg-2019</strain>
        <tissue evidence="2">Adductor muscle</tissue>
    </source>
</reference>
<evidence type="ECO:0000313" key="2">
    <source>
        <dbReference type="EMBL" id="KAJ8304877.1"/>
    </source>
</evidence>
<keyword evidence="3" id="KW-1185">Reference proteome</keyword>
<dbReference type="Proteomes" id="UP001217089">
    <property type="component" value="Unassembled WGS sequence"/>
</dbReference>
<dbReference type="Pfam" id="PF00995">
    <property type="entry name" value="Sec1"/>
    <property type="match status" value="1"/>
</dbReference>
<dbReference type="Gene3D" id="3.40.50.2060">
    <property type="match status" value="1"/>
</dbReference>
<dbReference type="PANTHER" id="PTHR11679">
    <property type="entry name" value="VESICLE PROTEIN SORTING-ASSOCIATED"/>
    <property type="match status" value="1"/>
</dbReference>
<comment type="similarity">
    <text evidence="1">Belongs to the STXBP/unc-18/SEC1 family.</text>
</comment>
<dbReference type="EMBL" id="JARBDR010000903">
    <property type="protein sequence ID" value="KAJ8304877.1"/>
    <property type="molecule type" value="Genomic_DNA"/>
</dbReference>
<dbReference type="InterPro" id="IPR036045">
    <property type="entry name" value="Sec1-like_sf"/>
</dbReference>
<dbReference type="Gene3D" id="3.40.50.1910">
    <property type="match status" value="2"/>
</dbReference>
<dbReference type="InterPro" id="IPR001619">
    <property type="entry name" value="Sec1-like"/>
</dbReference>
<dbReference type="InterPro" id="IPR043154">
    <property type="entry name" value="Sec-1-like_dom1"/>
</dbReference>
<dbReference type="Gene3D" id="1.25.40.850">
    <property type="match status" value="1"/>
</dbReference>
<proteinExistence type="inferred from homology"/>
<dbReference type="InterPro" id="IPR043155">
    <property type="entry name" value="VPS33_dom3b"/>
</dbReference>
<protein>
    <recommendedName>
        <fullName evidence="4">Vacuolar protein sorting-associated protein 33B</fullName>
    </recommendedName>
</protein>
<organism evidence="2 3">
    <name type="scientific">Tegillarca granosa</name>
    <name type="common">Malaysian cockle</name>
    <name type="synonym">Anadara granosa</name>
    <dbReference type="NCBI Taxonomy" id="220873"/>
    <lineage>
        <taxon>Eukaryota</taxon>
        <taxon>Metazoa</taxon>
        <taxon>Spiralia</taxon>
        <taxon>Lophotrochozoa</taxon>
        <taxon>Mollusca</taxon>
        <taxon>Bivalvia</taxon>
        <taxon>Autobranchia</taxon>
        <taxon>Pteriomorphia</taxon>
        <taxon>Arcoida</taxon>
        <taxon>Arcoidea</taxon>
        <taxon>Arcidae</taxon>
        <taxon>Tegillarca</taxon>
    </lineage>
</organism>
<dbReference type="SUPFAM" id="SSF56815">
    <property type="entry name" value="Sec1/munc18-like (SM) proteins"/>
    <property type="match status" value="1"/>
</dbReference>
<name>A0ABQ9ELT2_TEGGR</name>
<evidence type="ECO:0000256" key="1">
    <source>
        <dbReference type="ARBA" id="ARBA00009884"/>
    </source>
</evidence>
<comment type="caution">
    <text evidence="2">The sequence shown here is derived from an EMBL/GenBank/DDBJ whole genome shotgun (WGS) entry which is preliminary data.</text>
</comment>
<evidence type="ECO:0008006" key="4">
    <source>
        <dbReference type="Google" id="ProtNLM"/>
    </source>
</evidence>
<gene>
    <name evidence="2" type="ORF">KUTeg_018460</name>
</gene>
<accession>A0ABQ9ELT2</accession>